<comment type="caution">
    <text evidence="2">The sequence shown here is derived from an EMBL/GenBank/DDBJ whole genome shotgun (WGS) entry which is preliminary data.</text>
</comment>
<organism evidence="2 3">
    <name type="scientific">Limosilactobacillus mucosae</name>
    <name type="common">Lactobacillus mucosae</name>
    <dbReference type="NCBI Taxonomy" id="97478"/>
    <lineage>
        <taxon>Bacteria</taxon>
        <taxon>Bacillati</taxon>
        <taxon>Bacillota</taxon>
        <taxon>Bacilli</taxon>
        <taxon>Lactobacillales</taxon>
        <taxon>Lactobacillaceae</taxon>
        <taxon>Limosilactobacillus</taxon>
    </lineage>
</organism>
<sequence length="144" mass="16068">MGGRGAASGLKYDKHKGYSSYGKKYGSEYRTVLQVDNIKFIKPVKGGAKVPEETRGGSKRVYVAVDNMGELKALATYGKNGQRQKQIDLKGYPHTTKKGEKIPTPHTHLGYLHDEGGTRPKMTKKEVALVENAKRLWETYKRGK</sequence>
<dbReference type="Proteomes" id="UP001220670">
    <property type="component" value="Unassembled WGS sequence"/>
</dbReference>
<dbReference type="RefSeq" id="WP_272209049.1">
    <property type="nucleotide sequence ID" value="NZ_JAQOMV010000030.1"/>
</dbReference>
<evidence type="ECO:0000313" key="2">
    <source>
        <dbReference type="EMBL" id="MDC2829921.1"/>
    </source>
</evidence>
<reference evidence="2" key="1">
    <citation type="submission" date="2023-01" db="EMBL/GenBank/DDBJ databases">
        <title>Genome analysis of 13 Lactobacillus isolated from gut of wild boar.</title>
        <authorList>
            <person name="Papp P."/>
            <person name="Libisch B."/>
            <person name="Nagy T."/>
            <person name="Olasz F."/>
        </authorList>
    </citation>
    <scope>NUCLEOTIDE SEQUENCE</scope>
    <source>
        <strain evidence="2">F146</strain>
    </source>
</reference>
<evidence type="ECO:0000256" key="1">
    <source>
        <dbReference type="SAM" id="MobiDB-lite"/>
    </source>
</evidence>
<proteinExistence type="predicted"/>
<gene>
    <name evidence="2" type="ORF">PO250_06320</name>
</gene>
<dbReference type="EMBL" id="JAQONE010000022">
    <property type="protein sequence ID" value="MDC2829921.1"/>
    <property type="molecule type" value="Genomic_DNA"/>
</dbReference>
<name>A0AAJ1HSG3_LIMMU</name>
<accession>A0AAJ1HSG3</accession>
<dbReference type="AlphaFoldDB" id="A0AAJ1HSG3"/>
<evidence type="ECO:0000313" key="3">
    <source>
        <dbReference type="Proteomes" id="UP001220670"/>
    </source>
</evidence>
<protein>
    <submittedName>
        <fullName evidence="2">Uncharacterized protein</fullName>
    </submittedName>
</protein>
<feature type="region of interest" description="Disordered" evidence="1">
    <location>
        <begin position="82"/>
        <end position="119"/>
    </location>
</feature>